<reference evidence="5 6" key="1">
    <citation type="journal article" date="2016" name="Front. Microbiol.">
        <title>Genome and transcriptome sequences reveal the specific parasitism of the nematophagous Purpureocillium lilacinum 36-1.</title>
        <authorList>
            <person name="Xie J."/>
            <person name="Li S."/>
            <person name="Mo C."/>
            <person name="Xiao X."/>
            <person name="Peng D."/>
            <person name="Wang G."/>
            <person name="Xiao Y."/>
        </authorList>
    </citation>
    <scope>NUCLEOTIDE SEQUENCE [LARGE SCALE GENOMIC DNA]</scope>
    <source>
        <strain evidence="5 6">36-1</strain>
    </source>
</reference>
<protein>
    <recommendedName>
        <fullName evidence="4">NADP-dependent oxidoreductase domain-containing protein</fullName>
    </recommendedName>
</protein>
<gene>
    <name evidence="5" type="ORF">PCL_01630</name>
</gene>
<feature type="transmembrane region" description="Helical" evidence="3">
    <location>
        <begin position="930"/>
        <end position="950"/>
    </location>
</feature>
<organism evidence="5 6">
    <name type="scientific">Purpureocillium lilacinum</name>
    <name type="common">Paecilomyces lilacinus</name>
    <dbReference type="NCBI Taxonomy" id="33203"/>
    <lineage>
        <taxon>Eukaryota</taxon>
        <taxon>Fungi</taxon>
        <taxon>Dikarya</taxon>
        <taxon>Ascomycota</taxon>
        <taxon>Pezizomycotina</taxon>
        <taxon>Sordariomycetes</taxon>
        <taxon>Hypocreomycetidae</taxon>
        <taxon>Hypocreales</taxon>
        <taxon>Ophiocordycipitaceae</taxon>
        <taxon>Purpureocillium</taxon>
    </lineage>
</organism>
<evidence type="ECO:0000256" key="3">
    <source>
        <dbReference type="SAM" id="Phobius"/>
    </source>
</evidence>
<accession>A0A2U3E200</accession>
<feature type="compositionally biased region" description="Pro residues" evidence="2">
    <location>
        <begin position="382"/>
        <end position="401"/>
    </location>
</feature>
<name>A0A2U3E200_PURLI</name>
<dbReference type="InterPro" id="IPR023210">
    <property type="entry name" value="NADP_OxRdtase_dom"/>
</dbReference>
<keyword evidence="3" id="KW-1133">Transmembrane helix</keyword>
<feature type="region of interest" description="Disordered" evidence="2">
    <location>
        <begin position="372"/>
        <end position="412"/>
    </location>
</feature>
<dbReference type="InterPro" id="IPR026505">
    <property type="entry name" value="Solute_c_fam_35_mem_F3/F4"/>
</dbReference>
<feature type="transmembrane region" description="Helical" evidence="3">
    <location>
        <begin position="971"/>
        <end position="992"/>
    </location>
</feature>
<feature type="region of interest" description="Disordered" evidence="2">
    <location>
        <begin position="538"/>
        <end position="723"/>
    </location>
</feature>
<feature type="transmembrane region" description="Helical" evidence="3">
    <location>
        <begin position="1064"/>
        <end position="1086"/>
    </location>
</feature>
<feature type="region of interest" description="Disordered" evidence="2">
    <location>
        <begin position="443"/>
        <end position="508"/>
    </location>
</feature>
<dbReference type="InterPro" id="IPR037185">
    <property type="entry name" value="EmrE-like"/>
</dbReference>
<evidence type="ECO:0000259" key="4">
    <source>
        <dbReference type="Pfam" id="PF00248"/>
    </source>
</evidence>
<evidence type="ECO:0000313" key="6">
    <source>
        <dbReference type="Proteomes" id="UP000245956"/>
    </source>
</evidence>
<dbReference type="SUPFAM" id="SSF103481">
    <property type="entry name" value="Multidrug resistance efflux transporter EmrE"/>
    <property type="match status" value="2"/>
</dbReference>
<sequence>MPLVAKAPTDRIILGLMTFGPKAEDGARITDLDTFNKALDVFQARGYNEVDTARVYVAGGQEAFTREAGWKRRGLTLATKVKYPNNPGENTADKVVESVETSLRELGTDCVDLLYLHRPDRATPFQETLEAMDRLHRAGKFVRFGLSNFTAFEVAEVIMTCKYNGWVRPTVYQAMYNVITRNIEPELLVACRRYGLDVVVYNPLAGGLFSGKIKSRDMVPESGRFSDVSSAQGANYRNRYFRESTFRALQLVEGALAKHEGLTMIETALRWTVHHSKLRVKDGNDGILIGVSSVEQLANNLDNLEKGPLPADVVEALDQAWAVSKADSANYWHGDVEYGYNTHEALFAGGANDRDVLPPAFMMTLSLSHAGRGNPGAAVAPAAPPPPALRMTQPPEPPSPQAEPSSAERCVSGPPPACTWLAPGRRGVASQRVLGVLGAHLSAIVPPPPETPGALSPGGTLWDRRTPRRRIGPPPFPRPPRHTDSSSPARITPWPSRPKSRQTTPLLRPSSCHLARALPSPCMPRPTQDQEVHLLAHHHDDDHDGDNDHRHRYEHDPRSRPPYDSSAAHIPQTDDNTTCTPRQQSDARANSNTAGGRGHRTSGPTAASGPDKESGQDGDDDDDDPTPRRPPGEGIELDDMDSGDGSPGRPGLRRNGRSGQPLLYTKPESDDHHNGDAHYGRRSSDERATSLESGYAYDDTIHRPSLSRRSTMHSHNPRDVTAAEKATRKKYTYAAFFLAISLVSFCVQTELSAYIQHDLGWDKAYCMMYFTHGSWIVLYPVMLGTLRVQKLGEPWEVFWRRHVQMLKTTIAMIELQTLDVFAPSAQRRSRPFLYLARTTAFITSALTVAGLSWYVAVSLTTPSDLTAIYNCSAFFAYVFSVPILREPLRLDKSIAVSIAIVGVLVVAYGDTGGGETGESAGPPGNTTPGAGSRFLGNLVIGVGSVLYGLYEVLYKRYACPPEGVSPGRGTIFANTFGACIGLFTLTVLWIPLPILHLLNIERFELPEASTCWLILVAVLANATFSGSFLVLISLTSPVLSSVAALLTIFIVAIADWFLTGQPLSWAAIIGGSMIIVAFVGLSWSTYREMTEHEAQKLAVDLTDSDEDASLAPSDR</sequence>
<feature type="compositionally biased region" description="Basic and acidic residues" evidence="2">
    <location>
        <begin position="538"/>
        <end position="561"/>
    </location>
</feature>
<dbReference type="Gene3D" id="3.20.20.100">
    <property type="entry name" value="NADP-dependent oxidoreductase domain"/>
    <property type="match status" value="1"/>
</dbReference>
<dbReference type="SUPFAM" id="SSF51430">
    <property type="entry name" value="NAD(P)-linked oxidoreductase"/>
    <property type="match status" value="1"/>
</dbReference>
<keyword evidence="3" id="KW-0472">Membrane</keyword>
<dbReference type="EMBL" id="LCWV01000014">
    <property type="protein sequence ID" value="PWI68541.1"/>
    <property type="molecule type" value="Genomic_DNA"/>
</dbReference>
<proteinExistence type="predicted"/>
<dbReference type="PANTHER" id="PTHR19346">
    <property type="entry name" value="SUGAR PHOSPHATE TRANSPORTER DOMAIN-CONTAINING PROTEIN"/>
    <property type="match status" value="1"/>
</dbReference>
<dbReference type="PANTHER" id="PTHR19346:SF4">
    <property type="entry name" value="SUGAR PHOSPHATE TRANSPORTER DOMAIN-CONTAINING PROTEIN"/>
    <property type="match status" value="1"/>
</dbReference>
<dbReference type="Pfam" id="PF00248">
    <property type="entry name" value="Aldo_ket_red"/>
    <property type="match status" value="1"/>
</dbReference>
<comment type="caution">
    <text evidence="5">The sequence shown here is derived from an EMBL/GenBank/DDBJ whole genome shotgun (WGS) entry which is preliminary data.</text>
</comment>
<feature type="transmembrane region" description="Helical" evidence="3">
    <location>
        <begin position="893"/>
        <end position="910"/>
    </location>
</feature>
<dbReference type="GO" id="GO:0016491">
    <property type="term" value="F:oxidoreductase activity"/>
    <property type="evidence" value="ECO:0007669"/>
    <property type="project" value="UniProtKB-KW"/>
</dbReference>
<feature type="transmembrane region" description="Helical" evidence="3">
    <location>
        <begin position="834"/>
        <end position="855"/>
    </location>
</feature>
<feature type="transmembrane region" description="Helical" evidence="3">
    <location>
        <begin position="1038"/>
        <end position="1058"/>
    </location>
</feature>
<dbReference type="CDD" id="cd19075">
    <property type="entry name" value="AKR_AKR7A1-5"/>
    <property type="match status" value="1"/>
</dbReference>
<feature type="domain" description="NADP-dependent oxidoreductase" evidence="4">
    <location>
        <begin position="11"/>
        <end position="321"/>
    </location>
</feature>
<dbReference type="AlphaFoldDB" id="A0A2U3E200"/>
<dbReference type="Proteomes" id="UP000245956">
    <property type="component" value="Unassembled WGS sequence"/>
</dbReference>
<feature type="transmembrane region" description="Helical" evidence="3">
    <location>
        <begin position="1012"/>
        <end position="1031"/>
    </location>
</feature>
<keyword evidence="3" id="KW-0812">Transmembrane</keyword>
<feature type="compositionally biased region" description="Basic and acidic residues" evidence="2">
    <location>
        <begin position="667"/>
        <end position="689"/>
    </location>
</feature>
<evidence type="ECO:0000313" key="5">
    <source>
        <dbReference type="EMBL" id="PWI68541.1"/>
    </source>
</evidence>
<dbReference type="InterPro" id="IPR036812">
    <property type="entry name" value="NAD(P)_OxRdtase_dom_sf"/>
</dbReference>
<feature type="transmembrane region" description="Helical" evidence="3">
    <location>
        <begin position="867"/>
        <end position="884"/>
    </location>
</feature>
<evidence type="ECO:0000256" key="2">
    <source>
        <dbReference type="SAM" id="MobiDB-lite"/>
    </source>
</evidence>
<keyword evidence="1" id="KW-0560">Oxidoreductase</keyword>
<evidence type="ECO:0000256" key="1">
    <source>
        <dbReference type="ARBA" id="ARBA00023002"/>
    </source>
</evidence>
<feature type="compositionally biased region" description="Polar residues" evidence="2">
    <location>
        <begin position="573"/>
        <end position="594"/>
    </location>
</feature>
<feature type="transmembrane region" description="Helical" evidence="3">
    <location>
        <begin position="733"/>
        <end position="755"/>
    </location>
</feature>